<proteinExistence type="predicted"/>
<evidence type="ECO:0000313" key="4">
    <source>
        <dbReference type="Proteomes" id="UP000676336"/>
    </source>
</evidence>
<name>A0A8S3B5Q3_9BILA</name>
<dbReference type="Gene3D" id="4.10.60.10">
    <property type="entry name" value="Zinc finger, CCHC-type"/>
    <property type="match status" value="1"/>
</dbReference>
<dbReference type="SMART" id="SM00343">
    <property type="entry name" value="ZnF_C2HC"/>
    <property type="match status" value="1"/>
</dbReference>
<dbReference type="InterPro" id="IPR001878">
    <property type="entry name" value="Znf_CCHC"/>
</dbReference>
<evidence type="ECO:0000259" key="2">
    <source>
        <dbReference type="PROSITE" id="PS50158"/>
    </source>
</evidence>
<evidence type="ECO:0000313" key="3">
    <source>
        <dbReference type="EMBL" id="CAF4746477.1"/>
    </source>
</evidence>
<organism evidence="3 4">
    <name type="scientific">Rotaria magnacalcarata</name>
    <dbReference type="NCBI Taxonomy" id="392030"/>
    <lineage>
        <taxon>Eukaryota</taxon>
        <taxon>Metazoa</taxon>
        <taxon>Spiralia</taxon>
        <taxon>Gnathifera</taxon>
        <taxon>Rotifera</taxon>
        <taxon>Eurotatoria</taxon>
        <taxon>Bdelloidea</taxon>
        <taxon>Philodinida</taxon>
        <taxon>Philodinidae</taxon>
        <taxon>Rotaria</taxon>
    </lineage>
</organism>
<feature type="non-terminal residue" evidence="3">
    <location>
        <position position="1"/>
    </location>
</feature>
<dbReference type="Proteomes" id="UP000676336">
    <property type="component" value="Unassembled WGS sequence"/>
</dbReference>
<gene>
    <name evidence="3" type="ORF">SMN809_LOCUS44936</name>
</gene>
<keyword evidence="1" id="KW-0479">Metal-binding</keyword>
<keyword evidence="1" id="KW-0863">Zinc-finger</keyword>
<dbReference type="GO" id="GO:0008270">
    <property type="term" value="F:zinc ion binding"/>
    <property type="evidence" value="ECO:0007669"/>
    <property type="project" value="UniProtKB-KW"/>
</dbReference>
<evidence type="ECO:0000256" key="1">
    <source>
        <dbReference type="PROSITE-ProRule" id="PRU00047"/>
    </source>
</evidence>
<dbReference type="SUPFAM" id="SSF57756">
    <property type="entry name" value="Retrovirus zinc finger-like domains"/>
    <property type="match status" value="1"/>
</dbReference>
<keyword evidence="1" id="KW-0862">Zinc</keyword>
<protein>
    <recommendedName>
        <fullName evidence="2">CCHC-type domain-containing protein</fullName>
    </recommendedName>
</protein>
<comment type="caution">
    <text evidence="3">The sequence shown here is derived from an EMBL/GenBank/DDBJ whole genome shotgun (WGS) entry which is preliminary data.</text>
</comment>
<sequence>SARDCSISIESNGAPVPDVINGILSDRICFNCSRPGHIAAACPEISQTNMRDVICYW</sequence>
<feature type="domain" description="CCHC-type" evidence="2">
    <location>
        <begin position="29"/>
        <end position="44"/>
    </location>
</feature>
<reference evidence="3" key="1">
    <citation type="submission" date="2021-02" db="EMBL/GenBank/DDBJ databases">
        <authorList>
            <person name="Nowell W R."/>
        </authorList>
    </citation>
    <scope>NUCLEOTIDE SEQUENCE</scope>
</reference>
<dbReference type="PROSITE" id="PS50158">
    <property type="entry name" value="ZF_CCHC"/>
    <property type="match status" value="1"/>
</dbReference>
<dbReference type="EMBL" id="CAJOBI010136150">
    <property type="protein sequence ID" value="CAF4746477.1"/>
    <property type="molecule type" value="Genomic_DNA"/>
</dbReference>
<dbReference type="Pfam" id="PF00098">
    <property type="entry name" value="zf-CCHC"/>
    <property type="match status" value="1"/>
</dbReference>
<accession>A0A8S3B5Q3</accession>
<dbReference type="GO" id="GO:0003676">
    <property type="term" value="F:nucleic acid binding"/>
    <property type="evidence" value="ECO:0007669"/>
    <property type="project" value="InterPro"/>
</dbReference>
<dbReference type="InterPro" id="IPR036875">
    <property type="entry name" value="Znf_CCHC_sf"/>
</dbReference>
<dbReference type="AlphaFoldDB" id="A0A8S3B5Q3"/>